<dbReference type="Pfam" id="PF07811">
    <property type="entry name" value="TadE"/>
    <property type="match status" value="1"/>
</dbReference>
<dbReference type="RefSeq" id="WP_262582791.1">
    <property type="nucleotide sequence ID" value="NZ_JAOQJL010000018.1"/>
</dbReference>
<organism evidence="3 4">
    <name type="scientific">Blautia ammoniilytica</name>
    <dbReference type="NCBI Taxonomy" id="2981782"/>
    <lineage>
        <taxon>Bacteria</taxon>
        <taxon>Bacillati</taxon>
        <taxon>Bacillota</taxon>
        <taxon>Clostridia</taxon>
        <taxon>Lachnospirales</taxon>
        <taxon>Lachnospiraceae</taxon>
        <taxon>Blautia</taxon>
    </lineage>
</organism>
<dbReference type="InterPro" id="IPR012495">
    <property type="entry name" value="TadE-like_dom"/>
</dbReference>
<evidence type="ECO:0000256" key="1">
    <source>
        <dbReference type="SAM" id="Phobius"/>
    </source>
</evidence>
<dbReference type="EMBL" id="JAOQJL010000018">
    <property type="protein sequence ID" value="MCU6765815.1"/>
    <property type="molecule type" value="Genomic_DNA"/>
</dbReference>
<accession>A0ABT2TUA6</accession>
<keyword evidence="1" id="KW-0812">Transmembrane</keyword>
<evidence type="ECO:0000313" key="4">
    <source>
        <dbReference type="Proteomes" id="UP001652409"/>
    </source>
</evidence>
<gene>
    <name evidence="3" type="ORF">OCV61_10390</name>
</gene>
<protein>
    <submittedName>
        <fullName evidence="3">Pilus assembly protein</fullName>
    </submittedName>
</protein>
<feature type="transmembrane region" description="Helical" evidence="1">
    <location>
        <begin position="12"/>
        <end position="34"/>
    </location>
</feature>
<keyword evidence="4" id="KW-1185">Reference proteome</keyword>
<name>A0ABT2TUA6_9FIRM</name>
<comment type="caution">
    <text evidence="3">The sequence shown here is derived from an EMBL/GenBank/DDBJ whole genome shotgun (WGS) entry which is preliminary data.</text>
</comment>
<evidence type="ECO:0000259" key="2">
    <source>
        <dbReference type="Pfam" id="PF07811"/>
    </source>
</evidence>
<dbReference type="PROSITE" id="PS51257">
    <property type="entry name" value="PROKAR_LIPOPROTEIN"/>
    <property type="match status" value="1"/>
</dbReference>
<sequence>MKKIKKGSMTIEAACLMFLVLLVIMSCVYLFFFVHNRAWLTAAAYEAAIDGSMEGIKKNGKPVEVARKKCEELGNTGFFTAENLNGQVSGQKNIQVVYDLDTDKGFGGFDWHIRAEGKTAVIKPVSWIRKAKAVSEMVKGATDG</sequence>
<keyword evidence="1" id="KW-1133">Transmembrane helix</keyword>
<reference evidence="3 4" key="1">
    <citation type="journal article" date="2021" name="ISME Commun">
        <title>Automated analysis of genomic sequences facilitates high-throughput and comprehensive description of bacteria.</title>
        <authorList>
            <person name="Hitch T.C.A."/>
        </authorList>
    </citation>
    <scope>NUCLEOTIDE SEQUENCE [LARGE SCALE GENOMIC DNA]</scope>
    <source>
        <strain evidence="3 4">Sanger_23</strain>
    </source>
</reference>
<feature type="domain" description="TadE-like" evidence="2">
    <location>
        <begin position="7"/>
        <end position="48"/>
    </location>
</feature>
<keyword evidence="1" id="KW-0472">Membrane</keyword>
<evidence type="ECO:0000313" key="3">
    <source>
        <dbReference type="EMBL" id="MCU6765815.1"/>
    </source>
</evidence>
<dbReference type="Proteomes" id="UP001652409">
    <property type="component" value="Unassembled WGS sequence"/>
</dbReference>
<proteinExistence type="predicted"/>